<dbReference type="Gene3D" id="3.40.50.1820">
    <property type="entry name" value="alpha/beta hydrolase"/>
    <property type="match status" value="1"/>
</dbReference>
<dbReference type="Pfam" id="PF10503">
    <property type="entry name" value="Esterase_PHB"/>
    <property type="match status" value="1"/>
</dbReference>
<evidence type="ECO:0000256" key="3">
    <source>
        <dbReference type="SAM" id="SignalP"/>
    </source>
</evidence>
<dbReference type="AlphaFoldDB" id="A0A428WJI6"/>
<dbReference type="RefSeq" id="WP_020639925.1">
    <property type="nucleotide sequence ID" value="NZ_QHHU01000026.1"/>
</dbReference>
<dbReference type="InterPro" id="IPR029058">
    <property type="entry name" value="AB_hydrolase_fold"/>
</dbReference>
<sequence>MVNGKLFRCLLAVPLIAAALLAGAPSASAASLTRIPNFGANPSNLQMHLYVPNTVKPRPAVLVAVHYCTGSGPDFYTNTEFARLADRYGFIVIYPSVTRASKCFDVASPQALRHDGGSDPVGIVSMVRYVLQRYNADAGRVYATGHSSGGMMTNVLLGDYPDVFRAGAAFAGVPFGCFATTNGSEWNSQCANGQIIKSPQQWGNLVRGAYPGYTGPKPRMQLWHGTNDDVLRYPNFGEEIKQWTNVAGIGQTPATTDRPQPNWIRTRYTVGGTVQVEGISVQGGPHNVLVNGMAQYAIDFFGLSR</sequence>
<proteinExistence type="predicted"/>
<feature type="signal peptide" evidence="3">
    <location>
        <begin position="1"/>
        <end position="29"/>
    </location>
</feature>
<dbReference type="EMBL" id="QHHU01000026">
    <property type="protein sequence ID" value="RSM43223.1"/>
    <property type="molecule type" value="Genomic_DNA"/>
</dbReference>
<dbReference type="NCBIfam" id="TIGR01840">
    <property type="entry name" value="esterase_phb"/>
    <property type="match status" value="1"/>
</dbReference>
<keyword evidence="1 3" id="KW-0732">Signal</keyword>
<dbReference type="PANTHER" id="PTHR43037:SF5">
    <property type="entry name" value="FERULOYL ESTERASE"/>
    <property type="match status" value="1"/>
</dbReference>
<protein>
    <submittedName>
        <fullName evidence="4">Esterase</fullName>
    </submittedName>
</protein>
<dbReference type="InterPro" id="IPR050955">
    <property type="entry name" value="Plant_Biomass_Hydrol_Est"/>
</dbReference>
<feature type="chain" id="PRO_5019352807" evidence="3">
    <location>
        <begin position="30"/>
        <end position="305"/>
    </location>
</feature>
<evidence type="ECO:0000256" key="2">
    <source>
        <dbReference type="ARBA" id="ARBA00022801"/>
    </source>
</evidence>
<dbReference type="GO" id="GO:0005576">
    <property type="term" value="C:extracellular region"/>
    <property type="evidence" value="ECO:0007669"/>
    <property type="project" value="InterPro"/>
</dbReference>
<reference evidence="4 5" key="1">
    <citation type="submission" date="2018-05" db="EMBL/GenBank/DDBJ databases">
        <title>Evolution of GPA BGCs.</title>
        <authorList>
            <person name="Waglechner N."/>
            <person name="Wright G.D."/>
        </authorList>
    </citation>
    <scope>NUCLEOTIDE SEQUENCE [LARGE SCALE GENOMIC DNA]</scope>
    <source>
        <strain evidence="4 5">DSM 5908</strain>
    </source>
</reference>
<dbReference type="SUPFAM" id="SSF53474">
    <property type="entry name" value="alpha/beta-Hydrolases"/>
    <property type="match status" value="2"/>
</dbReference>
<evidence type="ECO:0000256" key="1">
    <source>
        <dbReference type="ARBA" id="ARBA00022729"/>
    </source>
</evidence>
<gene>
    <name evidence="4" type="ORF">DMA12_20010</name>
</gene>
<keyword evidence="5" id="KW-1185">Reference proteome</keyword>
<organism evidence="4 5">
    <name type="scientific">Amycolatopsis balhimycina DSM 5908</name>
    <dbReference type="NCBI Taxonomy" id="1081091"/>
    <lineage>
        <taxon>Bacteria</taxon>
        <taxon>Bacillati</taxon>
        <taxon>Actinomycetota</taxon>
        <taxon>Actinomycetes</taxon>
        <taxon>Pseudonocardiales</taxon>
        <taxon>Pseudonocardiaceae</taxon>
        <taxon>Amycolatopsis</taxon>
    </lineage>
</organism>
<dbReference type="Proteomes" id="UP000286716">
    <property type="component" value="Unassembled WGS sequence"/>
</dbReference>
<dbReference type="InterPro" id="IPR010126">
    <property type="entry name" value="Esterase_phb"/>
</dbReference>
<dbReference type="GO" id="GO:0016787">
    <property type="term" value="F:hydrolase activity"/>
    <property type="evidence" value="ECO:0007669"/>
    <property type="project" value="UniProtKB-KW"/>
</dbReference>
<comment type="caution">
    <text evidence="4">The sequence shown here is derived from an EMBL/GenBank/DDBJ whole genome shotgun (WGS) entry which is preliminary data.</text>
</comment>
<accession>A0A428WJI6</accession>
<evidence type="ECO:0000313" key="4">
    <source>
        <dbReference type="EMBL" id="RSM43223.1"/>
    </source>
</evidence>
<name>A0A428WJI6_AMYBA</name>
<evidence type="ECO:0000313" key="5">
    <source>
        <dbReference type="Proteomes" id="UP000286716"/>
    </source>
</evidence>
<keyword evidence="2" id="KW-0378">Hydrolase</keyword>
<dbReference type="PANTHER" id="PTHR43037">
    <property type="entry name" value="UNNAMED PRODUCT-RELATED"/>
    <property type="match status" value="1"/>
</dbReference>
<dbReference type="OrthoDB" id="9767239at2"/>